<evidence type="ECO:0000313" key="4">
    <source>
        <dbReference type="Proteomes" id="UP000245086"/>
    </source>
</evidence>
<protein>
    <submittedName>
        <fullName evidence="3">Glycine oxidase</fullName>
        <ecNumber evidence="3">1.4.3.19</ecNumber>
    </submittedName>
</protein>
<dbReference type="GO" id="GO:0005737">
    <property type="term" value="C:cytoplasm"/>
    <property type="evidence" value="ECO:0007669"/>
    <property type="project" value="TreeGrafter"/>
</dbReference>
<proteinExistence type="predicted"/>
<dbReference type="InterPro" id="IPR006076">
    <property type="entry name" value="FAD-dep_OxRdtase"/>
</dbReference>
<keyword evidence="1 3" id="KW-0560">Oxidoreductase</keyword>
<evidence type="ECO:0000259" key="2">
    <source>
        <dbReference type="Pfam" id="PF01266"/>
    </source>
</evidence>
<dbReference type="SUPFAM" id="SSF54373">
    <property type="entry name" value="FAD-linked reductases, C-terminal domain"/>
    <property type="match status" value="1"/>
</dbReference>
<dbReference type="PANTHER" id="PTHR13847:SF289">
    <property type="entry name" value="GLYCINE OXIDASE"/>
    <property type="match status" value="1"/>
</dbReference>
<dbReference type="Proteomes" id="UP000245086">
    <property type="component" value="Unassembled WGS sequence"/>
</dbReference>
<sequence length="362" mass="38121">MPEHAHPRIWIIGAGPVGLCAALALQDKALSVGIVDAGHPGAGWASGGMLAPLYELLADPDCPPAFARFGFESLTLWADVARACDLPLASPALFLARTQAELDRLSHVAARAQTYGHRIVPTQCPSGLTALAAFVTESETALDPRQALAKLKSRFQAQGGTILTAQVDQLGPGKFHSPTLGWIGAEHVILANGYAAHGLSAQIPAVAHMRPVKGQMMRLAHPGLSAPIVRAGRLYLLSRGASLVVGATSDPNAQPDTGVLAEPLADLRRELAQLAPSLATELVVESWAGLRPDTPDHLPLLGPSGIDGIWLATGTYRNGWLLAPAMAALLANWIAEGNHRQAQTDTLRDTLADLFAPGRFSR</sequence>
<keyword evidence="4" id="KW-1185">Reference proteome</keyword>
<dbReference type="InterPro" id="IPR036188">
    <property type="entry name" value="FAD/NAD-bd_sf"/>
</dbReference>
<dbReference type="PANTHER" id="PTHR13847">
    <property type="entry name" value="SARCOSINE DEHYDROGENASE-RELATED"/>
    <property type="match status" value="1"/>
</dbReference>
<evidence type="ECO:0000256" key="1">
    <source>
        <dbReference type="ARBA" id="ARBA00023002"/>
    </source>
</evidence>
<name>A0A2P2E7L5_9PROT</name>
<dbReference type="GO" id="GO:0043799">
    <property type="term" value="F:glycine oxidase activity"/>
    <property type="evidence" value="ECO:0007669"/>
    <property type="project" value="UniProtKB-EC"/>
</dbReference>
<organism evidence="3 4">
    <name type="scientific">Candidatus Phycosocius bacilliformis</name>
    <dbReference type="NCBI Taxonomy" id="1445552"/>
    <lineage>
        <taxon>Bacteria</taxon>
        <taxon>Pseudomonadati</taxon>
        <taxon>Pseudomonadota</taxon>
        <taxon>Alphaproteobacteria</taxon>
        <taxon>Caulobacterales</taxon>
        <taxon>Caulobacterales incertae sedis</taxon>
        <taxon>Candidatus Phycosocius</taxon>
    </lineage>
</organism>
<dbReference type="AlphaFoldDB" id="A0A2P2E7L5"/>
<dbReference type="SUPFAM" id="SSF51971">
    <property type="entry name" value="Nucleotide-binding domain"/>
    <property type="match status" value="1"/>
</dbReference>
<dbReference type="RefSeq" id="WP_108983944.1">
    <property type="nucleotide sequence ID" value="NZ_BFBR01000002.1"/>
</dbReference>
<dbReference type="Gene3D" id="3.50.50.60">
    <property type="entry name" value="FAD/NAD(P)-binding domain"/>
    <property type="match status" value="1"/>
</dbReference>
<dbReference type="OrthoDB" id="9790035at2"/>
<dbReference type="Pfam" id="PF01266">
    <property type="entry name" value="DAO"/>
    <property type="match status" value="1"/>
</dbReference>
<gene>
    <name evidence="3" type="primary">thiO</name>
    <name evidence="3" type="ORF">PbB2_00708</name>
</gene>
<feature type="domain" description="FAD dependent oxidoreductase" evidence="2">
    <location>
        <begin position="9"/>
        <end position="333"/>
    </location>
</feature>
<comment type="caution">
    <text evidence="3">The sequence shown here is derived from an EMBL/GenBank/DDBJ whole genome shotgun (WGS) entry which is preliminary data.</text>
</comment>
<evidence type="ECO:0000313" key="3">
    <source>
        <dbReference type="EMBL" id="GBF57049.1"/>
    </source>
</evidence>
<accession>A0A2P2E7L5</accession>
<dbReference type="EMBL" id="BFBR01000002">
    <property type="protein sequence ID" value="GBF57049.1"/>
    <property type="molecule type" value="Genomic_DNA"/>
</dbReference>
<reference evidence="3 4" key="1">
    <citation type="journal article" date="2018" name="Genome Announc.">
        <title>Draft Genome Sequence of "Candidatus Phycosocius bacilliformis," an Alphaproteobacterial Ectosymbiont of the Hydrocarbon-Producing Green Alga Botryococcus braunii.</title>
        <authorList>
            <person name="Tanabe Y."/>
            <person name="Yamaguchi H."/>
            <person name="Watanabe M.M."/>
        </authorList>
    </citation>
    <scope>NUCLEOTIDE SEQUENCE [LARGE SCALE GENOMIC DNA]</scope>
    <source>
        <strain evidence="3 4">BOTRYCO-2</strain>
    </source>
</reference>
<dbReference type="Gene3D" id="3.30.9.10">
    <property type="entry name" value="D-Amino Acid Oxidase, subunit A, domain 2"/>
    <property type="match status" value="1"/>
</dbReference>
<dbReference type="EC" id="1.4.3.19" evidence="3"/>